<dbReference type="EMBL" id="JBHLUX010000090">
    <property type="protein sequence ID" value="MFC0472930.1"/>
    <property type="molecule type" value="Genomic_DNA"/>
</dbReference>
<name>A0ABV6KJ59_9BACI</name>
<proteinExistence type="predicted"/>
<evidence type="ECO:0000256" key="1">
    <source>
        <dbReference type="SAM" id="Phobius"/>
    </source>
</evidence>
<feature type="transmembrane region" description="Helical" evidence="1">
    <location>
        <begin position="87"/>
        <end position="120"/>
    </location>
</feature>
<protein>
    <submittedName>
        <fullName evidence="2">Uncharacterized protein</fullName>
    </submittedName>
</protein>
<accession>A0ABV6KJ59</accession>
<keyword evidence="1" id="KW-1133">Transmembrane helix</keyword>
<keyword evidence="3" id="KW-1185">Reference proteome</keyword>
<reference evidence="2 3" key="1">
    <citation type="submission" date="2024-09" db="EMBL/GenBank/DDBJ databases">
        <authorList>
            <person name="Sun Q."/>
            <person name="Mori K."/>
        </authorList>
    </citation>
    <scope>NUCLEOTIDE SEQUENCE [LARGE SCALE GENOMIC DNA]</scope>
    <source>
        <strain evidence="2 3">NCAIM B.02610</strain>
    </source>
</reference>
<keyword evidence="1" id="KW-0472">Membrane</keyword>
<comment type="caution">
    <text evidence="2">The sequence shown here is derived from an EMBL/GenBank/DDBJ whole genome shotgun (WGS) entry which is preliminary data.</text>
</comment>
<dbReference type="Proteomes" id="UP001589838">
    <property type="component" value="Unassembled WGS sequence"/>
</dbReference>
<evidence type="ECO:0000313" key="2">
    <source>
        <dbReference type="EMBL" id="MFC0472930.1"/>
    </source>
</evidence>
<gene>
    <name evidence="2" type="ORF">ACFFHM_21170</name>
</gene>
<keyword evidence="1" id="KW-0812">Transmembrane</keyword>
<feature type="transmembrane region" description="Helical" evidence="1">
    <location>
        <begin position="49"/>
        <end position="66"/>
    </location>
</feature>
<organism evidence="2 3">
    <name type="scientific">Halalkalibacter kiskunsagensis</name>
    <dbReference type="NCBI Taxonomy" id="1548599"/>
    <lineage>
        <taxon>Bacteria</taxon>
        <taxon>Bacillati</taxon>
        <taxon>Bacillota</taxon>
        <taxon>Bacilli</taxon>
        <taxon>Bacillales</taxon>
        <taxon>Bacillaceae</taxon>
        <taxon>Halalkalibacter</taxon>
    </lineage>
</organism>
<dbReference type="RefSeq" id="WP_335961280.1">
    <property type="nucleotide sequence ID" value="NZ_JAXBLX010000015.1"/>
</dbReference>
<evidence type="ECO:0000313" key="3">
    <source>
        <dbReference type="Proteomes" id="UP001589838"/>
    </source>
</evidence>
<sequence length="129" mass="15065">MLAMWIYKRVLLLLAAYGGIFGSLTLFPRNPIWSFSSFIGEVIFSPFKLLLAVFLFVMGFLSYSLFVRDIVRMWHSDYTVSLRTPRLFFVFIACLSWLHLLITNWLVALFALVLAAWYGIMDVKFEAYQ</sequence>